<evidence type="ECO:0000313" key="10">
    <source>
        <dbReference type="EMBL" id="PJF46229.1"/>
    </source>
</evidence>
<evidence type="ECO:0000256" key="2">
    <source>
        <dbReference type="ARBA" id="ARBA00009749"/>
    </source>
</evidence>
<feature type="transmembrane region" description="Helical" evidence="8">
    <location>
        <begin position="52"/>
        <end position="78"/>
    </location>
</feature>
<evidence type="ECO:0000313" key="11">
    <source>
        <dbReference type="Proteomes" id="UP000230790"/>
    </source>
</evidence>
<comment type="subcellular location">
    <subcellularLocation>
        <location evidence="1">Membrane</location>
        <topology evidence="1">Multi-pass membrane protein</topology>
    </subcellularLocation>
</comment>
<accession>A0A2M8Q8W4</accession>
<dbReference type="InterPro" id="IPR006667">
    <property type="entry name" value="SLC41_membr_dom"/>
</dbReference>
<reference evidence="10 11" key="1">
    <citation type="submission" date="2017-11" db="EMBL/GenBank/DDBJ databases">
        <title>Evolution of Phototrophy in the Chloroflexi Phylum Driven by Horizontal Gene Transfer.</title>
        <authorList>
            <person name="Ward L.M."/>
            <person name="Hemp J."/>
            <person name="Shih P.M."/>
            <person name="Mcglynn S.E."/>
            <person name="Fischer W."/>
        </authorList>
    </citation>
    <scope>NUCLEOTIDE SEQUENCE [LARGE SCALE GENOMIC DNA]</scope>
    <source>
        <strain evidence="10">JP3_7</strain>
    </source>
</reference>
<evidence type="ECO:0000256" key="7">
    <source>
        <dbReference type="ARBA" id="ARBA00023136"/>
    </source>
</evidence>
<keyword evidence="7 8" id="KW-0472">Membrane</keyword>
<gene>
    <name evidence="10" type="ORF">CUN48_14860</name>
</gene>
<dbReference type="InterPro" id="IPR036739">
    <property type="entry name" value="SLC41_membr_dom_sf"/>
</dbReference>
<dbReference type="Proteomes" id="UP000230790">
    <property type="component" value="Unassembled WGS sequence"/>
</dbReference>
<dbReference type="EMBL" id="PGTN01000363">
    <property type="protein sequence ID" value="PJF46229.1"/>
    <property type="molecule type" value="Genomic_DNA"/>
</dbReference>
<protein>
    <submittedName>
        <fullName evidence="10">Magnesium transporter</fullName>
    </submittedName>
</protein>
<feature type="domain" description="SLC41A/MgtE integral membrane" evidence="9">
    <location>
        <begin position="1"/>
        <end position="107"/>
    </location>
</feature>
<evidence type="ECO:0000256" key="6">
    <source>
        <dbReference type="ARBA" id="ARBA00022989"/>
    </source>
</evidence>
<evidence type="ECO:0000256" key="5">
    <source>
        <dbReference type="ARBA" id="ARBA00022842"/>
    </source>
</evidence>
<evidence type="ECO:0000256" key="3">
    <source>
        <dbReference type="ARBA" id="ARBA00022448"/>
    </source>
</evidence>
<dbReference type="PANTHER" id="PTHR41394:SF8">
    <property type="entry name" value="MAGNESIUM TRANSPORTER MGTE"/>
    <property type="match status" value="1"/>
</dbReference>
<feature type="transmembrane region" description="Helical" evidence="8">
    <location>
        <begin position="90"/>
        <end position="113"/>
    </location>
</feature>
<proteinExistence type="inferred from homology"/>
<dbReference type="AlphaFoldDB" id="A0A2M8Q8W4"/>
<keyword evidence="6 8" id="KW-1133">Transmembrane helix</keyword>
<name>A0A2M8Q8W4_9CHLR</name>
<sequence length="116" mass="12268">STLMVRALAVGDVRIGDWGRLLGKELVVALLLGVTMATAVWFVGFFRAGSQVATVVALTMLLVVLMGSIIGMSLPFIFSKLKLDPATASAPLITSLSDILGVLIYFSLATWLLGVE</sequence>
<dbReference type="GO" id="GO:0016020">
    <property type="term" value="C:membrane"/>
    <property type="evidence" value="ECO:0007669"/>
    <property type="project" value="UniProtKB-SubCell"/>
</dbReference>
<comment type="similarity">
    <text evidence="2">Belongs to the SLC41A transporter family.</text>
</comment>
<feature type="transmembrane region" description="Helical" evidence="8">
    <location>
        <begin position="26"/>
        <end position="46"/>
    </location>
</feature>
<dbReference type="Gene3D" id="1.10.357.20">
    <property type="entry name" value="SLC41 divalent cation transporters, integral membrane domain"/>
    <property type="match status" value="1"/>
</dbReference>
<evidence type="ECO:0000259" key="9">
    <source>
        <dbReference type="Pfam" id="PF01769"/>
    </source>
</evidence>
<keyword evidence="5" id="KW-0460">Magnesium</keyword>
<keyword evidence="3" id="KW-0813">Transport</keyword>
<evidence type="ECO:0000256" key="8">
    <source>
        <dbReference type="SAM" id="Phobius"/>
    </source>
</evidence>
<keyword evidence="4 8" id="KW-0812">Transmembrane</keyword>
<dbReference type="Pfam" id="PF01769">
    <property type="entry name" value="MgtE"/>
    <property type="match status" value="1"/>
</dbReference>
<comment type="caution">
    <text evidence="10">The sequence shown here is derived from an EMBL/GenBank/DDBJ whole genome shotgun (WGS) entry which is preliminary data.</text>
</comment>
<dbReference type="GO" id="GO:0008324">
    <property type="term" value="F:monoatomic cation transmembrane transporter activity"/>
    <property type="evidence" value="ECO:0007669"/>
    <property type="project" value="InterPro"/>
</dbReference>
<evidence type="ECO:0000256" key="4">
    <source>
        <dbReference type="ARBA" id="ARBA00022692"/>
    </source>
</evidence>
<organism evidence="10 11">
    <name type="scientific">Candidatus Thermofonsia Clade 3 bacterium</name>
    <dbReference type="NCBI Taxonomy" id="2364212"/>
    <lineage>
        <taxon>Bacteria</taxon>
        <taxon>Bacillati</taxon>
        <taxon>Chloroflexota</taxon>
        <taxon>Candidatus Thermofontia</taxon>
        <taxon>Candidatus Thermofonsia Clade 3</taxon>
    </lineage>
</organism>
<feature type="non-terminal residue" evidence="10">
    <location>
        <position position="1"/>
    </location>
</feature>
<evidence type="ECO:0000256" key="1">
    <source>
        <dbReference type="ARBA" id="ARBA00004141"/>
    </source>
</evidence>
<dbReference type="SUPFAM" id="SSF161093">
    <property type="entry name" value="MgtE membrane domain-like"/>
    <property type="match status" value="1"/>
</dbReference>
<dbReference type="PANTHER" id="PTHR41394">
    <property type="entry name" value="MAGNESIUM TRANSPORTER MGTE"/>
    <property type="match status" value="1"/>
</dbReference>